<dbReference type="SMART" id="SM00327">
    <property type="entry name" value="VWA"/>
    <property type="match status" value="1"/>
</dbReference>
<evidence type="ECO:0000256" key="1">
    <source>
        <dbReference type="SAM" id="MobiDB-lite"/>
    </source>
</evidence>
<evidence type="ECO:0000313" key="5">
    <source>
        <dbReference type="Proteomes" id="UP000039865"/>
    </source>
</evidence>
<dbReference type="InterPro" id="IPR002035">
    <property type="entry name" value="VWF_A"/>
</dbReference>
<evidence type="ECO:0000313" key="4">
    <source>
        <dbReference type="EMBL" id="CDW72326.1"/>
    </source>
</evidence>
<evidence type="ECO:0000259" key="3">
    <source>
        <dbReference type="PROSITE" id="PS51468"/>
    </source>
</evidence>
<dbReference type="Pfam" id="PF08487">
    <property type="entry name" value="VIT"/>
    <property type="match status" value="1"/>
</dbReference>
<name>A0A077ZV90_STYLE</name>
<dbReference type="PROSITE" id="PS50234">
    <property type="entry name" value="VWFA"/>
    <property type="match status" value="1"/>
</dbReference>
<proteinExistence type="predicted"/>
<dbReference type="InterPro" id="IPR036465">
    <property type="entry name" value="vWFA_dom_sf"/>
</dbReference>
<dbReference type="SUPFAM" id="SSF53300">
    <property type="entry name" value="vWA-like"/>
    <property type="match status" value="1"/>
</dbReference>
<dbReference type="Proteomes" id="UP000039865">
    <property type="component" value="Unassembled WGS sequence"/>
</dbReference>
<dbReference type="EMBL" id="CCKQ01001221">
    <property type="protein sequence ID" value="CDW72326.1"/>
    <property type="molecule type" value="Genomic_DNA"/>
</dbReference>
<feature type="domain" description="VWFA" evidence="2">
    <location>
        <begin position="288"/>
        <end position="460"/>
    </location>
</feature>
<dbReference type="InterPro" id="IPR013694">
    <property type="entry name" value="VIT"/>
</dbReference>
<accession>A0A077ZV90</accession>
<protein>
    <submittedName>
        <fullName evidence="4">Uncharacterized protein</fullName>
    </submittedName>
</protein>
<sequence length="865" mass="97976">MENLKKKISCQLFGDLNGNQYLLPLKSQTINARIMNSIATIEIIQQFFNDTSQPLEVTVNVPIEEDYVIGKLMVQIDDKVIEGKILEKQKAQEKYEDAVAQGHTAMMAQEDDQKEEVIKLTIGNLLPGQEATLHLQLLNILKIEGAAYCLRVPLHYFPTYSSSKNQYSYKFFVEIISDSPVTYLSYPNNSKMVQAYSDESLIHIKIEKAQDNVLCLDNDMVIYYRTNVMESTALYFQISDSHPDQVALMMSIVPSFIESTSVSSSLEIFEEEMPDPQDVQYITPGDCMYIFLVDRSGSMSGGKMTTTVEALKLFLKSLPPRSSFEIISFGSDYTVLSQSNTGFEYNDQTMNSAIDTVSKFNANMGGTEIFKPLEFAIKSIQTKLQKRIFMLTDGEVDNREKVIQLAGQCPFDIRIHSIGIGRDCDVRLVSEVARIGKGSCSLVLDNKDLKAIVIQALGRAKDPSYSNCNFIITPKPILSANNMKYELQEKQGFELFRNEIFLMLSIVSKKDFKKLKLQSKSDIHPVSNKGINHEWTQGNFKQLDKGDELFKIAARMKINELSNTVQPNEGVNITGIQELSLKYQVLSKHTSFLAINKNDKKPVGELRQVKLGGENQILMDQSLQFYTNKKMLKSAKPSIFSSFGNGLRGLFKSNQTSNAPMPMLRSGAKKMSRGVPNHQKQDVDLFSSSKEKCDSVELDKSQVKFMKKMVEFNISDCEEEDEESALEEIMSVNLNQISNQNLSDQIEQLIYPIYEEEEKEMASMQQKQMVRCTEMRREIMSPLSLSGMITPPNVNTFESMQIQASGALPKLSQKQLDNSPKMKKSSIKRQSNSYDDLIMDQARRYSYRSNFDFRDQANTLGLGCF</sequence>
<reference evidence="4 5" key="1">
    <citation type="submission" date="2014-06" db="EMBL/GenBank/DDBJ databases">
        <authorList>
            <person name="Swart Estienne"/>
        </authorList>
    </citation>
    <scope>NUCLEOTIDE SEQUENCE [LARGE SCALE GENOMIC DNA]</scope>
    <source>
        <strain evidence="4 5">130c</strain>
    </source>
</reference>
<feature type="region of interest" description="Disordered" evidence="1">
    <location>
        <begin position="808"/>
        <end position="832"/>
    </location>
</feature>
<dbReference type="PROSITE" id="PS51468">
    <property type="entry name" value="VIT"/>
    <property type="match status" value="1"/>
</dbReference>
<evidence type="ECO:0000259" key="2">
    <source>
        <dbReference type="PROSITE" id="PS50234"/>
    </source>
</evidence>
<gene>
    <name evidence="4" type="primary">Contig10893.g11646</name>
    <name evidence="4" type="ORF">STYLEM_1285</name>
</gene>
<dbReference type="OrthoDB" id="1729737at2759"/>
<dbReference type="Pfam" id="PF13768">
    <property type="entry name" value="VWA_3"/>
    <property type="match status" value="1"/>
</dbReference>
<dbReference type="PANTHER" id="PTHR45737:SF6">
    <property type="entry name" value="VON WILLEBRAND FACTOR A DOMAIN-CONTAINING PROTEIN 5A"/>
    <property type="match status" value="1"/>
</dbReference>
<dbReference type="PANTHER" id="PTHR45737">
    <property type="entry name" value="VON WILLEBRAND FACTOR A DOMAIN-CONTAINING PROTEIN 5A"/>
    <property type="match status" value="1"/>
</dbReference>
<dbReference type="SMART" id="SM00609">
    <property type="entry name" value="VIT"/>
    <property type="match status" value="1"/>
</dbReference>
<dbReference type="AlphaFoldDB" id="A0A077ZV90"/>
<organism evidence="4 5">
    <name type="scientific">Stylonychia lemnae</name>
    <name type="common">Ciliate</name>
    <dbReference type="NCBI Taxonomy" id="5949"/>
    <lineage>
        <taxon>Eukaryota</taxon>
        <taxon>Sar</taxon>
        <taxon>Alveolata</taxon>
        <taxon>Ciliophora</taxon>
        <taxon>Intramacronucleata</taxon>
        <taxon>Spirotrichea</taxon>
        <taxon>Stichotrichia</taxon>
        <taxon>Sporadotrichida</taxon>
        <taxon>Oxytrichidae</taxon>
        <taxon>Stylonychinae</taxon>
        <taxon>Stylonychia</taxon>
    </lineage>
</organism>
<dbReference type="InParanoid" id="A0A077ZV90"/>
<keyword evidence="5" id="KW-1185">Reference proteome</keyword>
<dbReference type="Gene3D" id="3.40.50.410">
    <property type="entry name" value="von Willebrand factor, type A domain"/>
    <property type="match status" value="1"/>
</dbReference>
<feature type="domain" description="VIT" evidence="3">
    <location>
        <begin position="9"/>
        <end position="139"/>
    </location>
</feature>